<gene>
    <name evidence="3" type="ORF">LY89DRAFT_691615</name>
</gene>
<proteinExistence type="predicted"/>
<name>A0A132B539_MOLSC</name>
<feature type="transmembrane region" description="Helical" evidence="1">
    <location>
        <begin position="69"/>
        <end position="92"/>
    </location>
</feature>
<dbReference type="Proteomes" id="UP000070700">
    <property type="component" value="Unassembled WGS sequence"/>
</dbReference>
<keyword evidence="2" id="KW-0732">Signal</keyword>
<dbReference type="GeneID" id="28826097"/>
<dbReference type="EMBL" id="KQ947439">
    <property type="protein sequence ID" value="KUJ07522.1"/>
    <property type="molecule type" value="Genomic_DNA"/>
</dbReference>
<feature type="chain" id="PRO_5007287873" evidence="2">
    <location>
        <begin position="22"/>
        <end position="99"/>
    </location>
</feature>
<dbReference type="InParanoid" id="A0A132B539"/>
<keyword evidence="4" id="KW-1185">Reference proteome</keyword>
<reference evidence="3 4" key="1">
    <citation type="submission" date="2015-10" db="EMBL/GenBank/DDBJ databases">
        <title>Full genome of DAOMC 229536 Phialocephala scopiformis, a fungal endophyte of spruce producing the potent anti-insectan compound rugulosin.</title>
        <authorList>
            <consortium name="DOE Joint Genome Institute"/>
            <person name="Walker A.K."/>
            <person name="Frasz S.L."/>
            <person name="Seifert K.A."/>
            <person name="Miller J.D."/>
            <person name="Mondo S.J."/>
            <person name="Labutti K."/>
            <person name="Lipzen A."/>
            <person name="Dockter R."/>
            <person name="Kennedy M."/>
            <person name="Grigoriev I.V."/>
            <person name="Spatafora J.W."/>
        </authorList>
    </citation>
    <scope>NUCLEOTIDE SEQUENCE [LARGE SCALE GENOMIC DNA]</scope>
    <source>
        <strain evidence="3 4">CBS 120377</strain>
    </source>
</reference>
<dbReference type="KEGG" id="psco:LY89DRAFT_691615"/>
<sequence length="99" mass="10896">MNLRLIIFATLLMALVPTSNTITAESQNEHLPLNMREFPIISTRPRVPISMRTYVSRENARRAQLSSEAAGGLVVGGIAGCFILVCIAIGLCRHIFGWK</sequence>
<feature type="non-terminal residue" evidence="3">
    <location>
        <position position="1"/>
    </location>
</feature>
<accession>A0A132B539</accession>
<dbReference type="AlphaFoldDB" id="A0A132B539"/>
<keyword evidence="1" id="KW-0812">Transmembrane</keyword>
<evidence type="ECO:0000313" key="4">
    <source>
        <dbReference type="Proteomes" id="UP000070700"/>
    </source>
</evidence>
<keyword evidence="1" id="KW-0472">Membrane</keyword>
<organism evidence="3 4">
    <name type="scientific">Mollisia scopiformis</name>
    <name type="common">Conifer needle endophyte fungus</name>
    <name type="synonym">Phialocephala scopiformis</name>
    <dbReference type="NCBI Taxonomy" id="149040"/>
    <lineage>
        <taxon>Eukaryota</taxon>
        <taxon>Fungi</taxon>
        <taxon>Dikarya</taxon>
        <taxon>Ascomycota</taxon>
        <taxon>Pezizomycotina</taxon>
        <taxon>Leotiomycetes</taxon>
        <taxon>Helotiales</taxon>
        <taxon>Mollisiaceae</taxon>
        <taxon>Mollisia</taxon>
    </lineage>
</organism>
<keyword evidence="1" id="KW-1133">Transmembrane helix</keyword>
<evidence type="ECO:0000256" key="1">
    <source>
        <dbReference type="SAM" id="Phobius"/>
    </source>
</evidence>
<protein>
    <submittedName>
        <fullName evidence="3">Uncharacterized protein</fullName>
    </submittedName>
</protein>
<feature type="signal peptide" evidence="2">
    <location>
        <begin position="1"/>
        <end position="21"/>
    </location>
</feature>
<evidence type="ECO:0000313" key="3">
    <source>
        <dbReference type="EMBL" id="KUJ07522.1"/>
    </source>
</evidence>
<evidence type="ECO:0000256" key="2">
    <source>
        <dbReference type="SAM" id="SignalP"/>
    </source>
</evidence>
<dbReference type="RefSeq" id="XP_018061877.1">
    <property type="nucleotide sequence ID" value="XM_018216371.1"/>
</dbReference>